<reference evidence="1 2" key="1">
    <citation type="journal article" date="2024" name="Nat. Commun.">
        <title>Phylogenomics reveals the evolutionary origins of lichenization in chlorophyte algae.</title>
        <authorList>
            <person name="Puginier C."/>
            <person name="Libourel C."/>
            <person name="Otte J."/>
            <person name="Skaloud P."/>
            <person name="Haon M."/>
            <person name="Grisel S."/>
            <person name="Petersen M."/>
            <person name="Berrin J.G."/>
            <person name="Delaux P.M."/>
            <person name="Dal Grande F."/>
            <person name="Keller J."/>
        </authorList>
    </citation>
    <scope>NUCLEOTIDE SEQUENCE [LARGE SCALE GENOMIC DNA]</scope>
    <source>
        <strain evidence="1 2">SAG 2036</strain>
    </source>
</reference>
<dbReference type="Gene3D" id="2.60.40.1730">
    <property type="entry name" value="tricorn interacting facor f3 domain"/>
    <property type="match status" value="1"/>
</dbReference>
<dbReference type="InterPro" id="IPR042097">
    <property type="entry name" value="Aminopeptidase_N-like_N_sf"/>
</dbReference>
<dbReference type="PANTHER" id="PTHR15137">
    <property type="entry name" value="TRANSCRIPTION INITIATION FACTOR TFIID"/>
    <property type="match status" value="1"/>
</dbReference>
<dbReference type="Proteomes" id="UP001465755">
    <property type="component" value="Unassembled WGS sequence"/>
</dbReference>
<dbReference type="EMBL" id="JALJOQ010000266">
    <property type="protein sequence ID" value="KAK9786684.1"/>
    <property type="molecule type" value="Genomic_DNA"/>
</dbReference>
<proteinExistence type="predicted"/>
<dbReference type="GO" id="GO:0003682">
    <property type="term" value="F:chromatin binding"/>
    <property type="evidence" value="ECO:0007669"/>
    <property type="project" value="TreeGrafter"/>
</dbReference>
<evidence type="ECO:0000313" key="2">
    <source>
        <dbReference type="Proteomes" id="UP001465755"/>
    </source>
</evidence>
<evidence type="ECO:0008006" key="3">
    <source>
        <dbReference type="Google" id="ProtNLM"/>
    </source>
</evidence>
<dbReference type="AlphaFoldDB" id="A0AAW1NH80"/>
<dbReference type="GO" id="GO:0005669">
    <property type="term" value="C:transcription factor TFIID complex"/>
    <property type="evidence" value="ECO:0007669"/>
    <property type="project" value="InterPro"/>
</dbReference>
<dbReference type="SUPFAM" id="SSF63737">
    <property type="entry name" value="Leukotriene A4 hydrolase N-terminal domain"/>
    <property type="match status" value="1"/>
</dbReference>
<dbReference type="InterPro" id="IPR037813">
    <property type="entry name" value="TAF2"/>
</dbReference>
<dbReference type="GO" id="GO:0016251">
    <property type="term" value="F:RNA polymerase II general transcription initiation factor activity"/>
    <property type="evidence" value="ECO:0007669"/>
    <property type="project" value="TreeGrafter"/>
</dbReference>
<dbReference type="PANTHER" id="PTHR15137:SF9">
    <property type="entry name" value="TRANSCRIPTION INITIATION FACTOR TFIID SUBUNIT 2"/>
    <property type="match status" value="1"/>
</dbReference>
<protein>
    <recommendedName>
        <fullName evidence="3">Secreted protein</fullName>
    </recommendedName>
</protein>
<name>A0AAW1NH80_9CHLO</name>
<dbReference type="GO" id="GO:0006367">
    <property type="term" value="P:transcription initiation at RNA polymerase II promoter"/>
    <property type="evidence" value="ECO:0007669"/>
    <property type="project" value="TreeGrafter"/>
</dbReference>
<gene>
    <name evidence="1" type="ORF">WJX73_005620</name>
</gene>
<sequence>MAVAAPVTVAHQLLVLTVDTRNESISGYTELQVDVPRDAAKLGVNALGLSITRVQVDRADADFELHTYLHGPLPPSLTRDTSGNAAVSEDVVAELANDCFYRYKSALQREDVPELTITLPPAPHSQPAEANATIR</sequence>
<keyword evidence="2" id="KW-1185">Reference proteome</keyword>
<comment type="caution">
    <text evidence="1">The sequence shown here is derived from an EMBL/GenBank/DDBJ whole genome shotgun (WGS) entry which is preliminary data.</text>
</comment>
<dbReference type="GO" id="GO:0000976">
    <property type="term" value="F:transcription cis-regulatory region binding"/>
    <property type="evidence" value="ECO:0007669"/>
    <property type="project" value="TreeGrafter"/>
</dbReference>
<accession>A0AAW1NH80</accession>
<evidence type="ECO:0000313" key="1">
    <source>
        <dbReference type="EMBL" id="KAK9786684.1"/>
    </source>
</evidence>
<organism evidence="1 2">
    <name type="scientific">Symbiochloris irregularis</name>
    <dbReference type="NCBI Taxonomy" id="706552"/>
    <lineage>
        <taxon>Eukaryota</taxon>
        <taxon>Viridiplantae</taxon>
        <taxon>Chlorophyta</taxon>
        <taxon>core chlorophytes</taxon>
        <taxon>Trebouxiophyceae</taxon>
        <taxon>Trebouxiales</taxon>
        <taxon>Trebouxiaceae</taxon>
        <taxon>Symbiochloris</taxon>
    </lineage>
</organism>